<evidence type="ECO:0000256" key="2">
    <source>
        <dbReference type="SAM" id="SignalP"/>
    </source>
</evidence>
<comment type="caution">
    <text evidence="3">The sequence shown here is derived from an EMBL/GenBank/DDBJ whole genome shotgun (WGS) entry which is preliminary data.</text>
</comment>
<organism evidence="3 4">
    <name type="scientific">Macrolepiota fuliginosa MF-IS2</name>
    <dbReference type="NCBI Taxonomy" id="1400762"/>
    <lineage>
        <taxon>Eukaryota</taxon>
        <taxon>Fungi</taxon>
        <taxon>Dikarya</taxon>
        <taxon>Basidiomycota</taxon>
        <taxon>Agaricomycotina</taxon>
        <taxon>Agaricomycetes</taxon>
        <taxon>Agaricomycetidae</taxon>
        <taxon>Agaricales</taxon>
        <taxon>Agaricineae</taxon>
        <taxon>Agaricaceae</taxon>
        <taxon>Macrolepiota</taxon>
    </lineage>
</organism>
<name>A0A9P5XH43_9AGAR</name>
<evidence type="ECO:0000313" key="4">
    <source>
        <dbReference type="Proteomes" id="UP000807342"/>
    </source>
</evidence>
<evidence type="ECO:0000313" key="3">
    <source>
        <dbReference type="EMBL" id="KAF9450162.1"/>
    </source>
</evidence>
<proteinExistence type="predicted"/>
<keyword evidence="2" id="KW-0732">Signal</keyword>
<feature type="compositionally biased region" description="Low complexity" evidence="1">
    <location>
        <begin position="244"/>
        <end position="257"/>
    </location>
</feature>
<dbReference type="Proteomes" id="UP000807342">
    <property type="component" value="Unassembled WGS sequence"/>
</dbReference>
<feature type="compositionally biased region" description="Gly residues" evidence="1">
    <location>
        <begin position="206"/>
        <end position="216"/>
    </location>
</feature>
<dbReference type="OrthoDB" id="3058868at2759"/>
<evidence type="ECO:0008006" key="5">
    <source>
        <dbReference type="Google" id="ProtNLM"/>
    </source>
</evidence>
<protein>
    <recommendedName>
        <fullName evidence="5">GPI anchored protein</fullName>
    </recommendedName>
</protein>
<accession>A0A9P5XH43</accession>
<feature type="signal peptide" evidence="2">
    <location>
        <begin position="1"/>
        <end position="22"/>
    </location>
</feature>
<sequence length="450" mass="47247">MRFSLTAAIFLALNTVLPTSWALDHDIAGGALLVETDRNAVPDTLLEPMINSPVTPTTGDQLQRREPTIIEGLLQIRQSCPTGYGLCNNGRCCPLGGKCCTKGCCDPGSWCYSSGCCLLTEMGCEGVSCCPVGSNCCKGGGCCKSNYYCVVTPSKGCCPIGKICNGTVKKCNDPNYDLCPNDDFCCPPGDTCYRDNNNTPRCRGSSSGGGGGGGGDTTPHTTPHTSTTPQATTTPNLPDPPEITPTSTQPDSTSSSSKFGTPTQSLSTARPTVLPNQVSFTYTVSDSKFTWIGSGWNIASSSCSGSSKRTNTPMQSFTLIVPSATRIWLNVDCLNVEYDVYINGQRTSFTSDISQITEVCVYKEAPLGISTKNVNITVVVIGMPLSGITKRQNTWSFQLNEVMAVDSSSSASSTSAVTPLQTTANGATGLEANWFPGVAAVLLAGFGLAL</sequence>
<keyword evidence="4" id="KW-1185">Reference proteome</keyword>
<feature type="chain" id="PRO_5040351241" description="GPI anchored protein" evidence="2">
    <location>
        <begin position="23"/>
        <end position="450"/>
    </location>
</feature>
<dbReference type="EMBL" id="MU151111">
    <property type="protein sequence ID" value="KAF9450162.1"/>
    <property type="molecule type" value="Genomic_DNA"/>
</dbReference>
<reference evidence="3" key="1">
    <citation type="submission" date="2020-11" db="EMBL/GenBank/DDBJ databases">
        <authorList>
            <consortium name="DOE Joint Genome Institute"/>
            <person name="Ahrendt S."/>
            <person name="Riley R."/>
            <person name="Andreopoulos W."/>
            <person name="Labutti K."/>
            <person name="Pangilinan J."/>
            <person name="Ruiz-Duenas F.J."/>
            <person name="Barrasa J.M."/>
            <person name="Sanchez-Garcia M."/>
            <person name="Camarero S."/>
            <person name="Miyauchi S."/>
            <person name="Serrano A."/>
            <person name="Linde D."/>
            <person name="Babiker R."/>
            <person name="Drula E."/>
            <person name="Ayuso-Fernandez I."/>
            <person name="Pacheco R."/>
            <person name="Padilla G."/>
            <person name="Ferreira P."/>
            <person name="Barriuso J."/>
            <person name="Kellner H."/>
            <person name="Castanera R."/>
            <person name="Alfaro M."/>
            <person name="Ramirez L."/>
            <person name="Pisabarro A.G."/>
            <person name="Kuo A."/>
            <person name="Tritt A."/>
            <person name="Lipzen A."/>
            <person name="He G."/>
            <person name="Yan M."/>
            <person name="Ng V."/>
            <person name="Cullen D."/>
            <person name="Martin F."/>
            <person name="Rosso M.-N."/>
            <person name="Henrissat B."/>
            <person name="Hibbett D."/>
            <person name="Martinez A.T."/>
            <person name="Grigoriev I.V."/>
        </authorList>
    </citation>
    <scope>NUCLEOTIDE SEQUENCE</scope>
    <source>
        <strain evidence="3">MF-IS2</strain>
    </source>
</reference>
<feature type="region of interest" description="Disordered" evidence="1">
    <location>
        <begin position="203"/>
        <end position="270"/>
    </location>
</feature>
<feature type="compositionally biased region" description="Polar residues" evidence="1">
    <location>
        <begin position="258"/>
        <end position="270"/>
    </location>
</feature>
<evidence type="ECO:0000256" key="1">
    <source>
        <dbReference type="SAM" id="MobiDB-lite"/>
    </source>
</evidence>
<dbReference type="AlphaFoldDB" id="A0A9P5XH43"/>
<gene>
    <name evidence="3" type="ORF">P691DRAFT_496554</name>
</gene>
<feature type="compositionally biased region" description="Low complexity" evidence="1">
    <location>
        <begin position="217"/>
        <end position="235"/>
    </location>
</feature>